<dbReference type="GO" id="GO:0005524">
    <property type="term" value="F:ATP binding"/>
    <property type="evidence" value="ECO:0007669"/>
    <property type="project" value="UniProtKB-UniRule"/>
</dbReference>
<keyword evidence="10" id="KW-0597">Phosphoprotein</keyword>
<comment type="cofactor">
    <cofactor evidence="1 10">
        <name>Mg(2+)</name>
        <dbReference type="ChEBI" id="CHEBI:18420"/>
    </cofactor>
</comment>
<feature type="binding site" evidence="10 11">
    <location>
        <position position="57"/>
    </location>
    <ligand>
        <name>ATP</name>
        <dbReference type="ChEBI" id="CHEBI:30616"/>
    </ligand>
</feature>
<dbReference type="Pfam" id="PF00334">
    <property type="entry name" value="NDK"/>
    <property type="match status" value="1"/>
</dbReference>
<feature type="binding site" evidence="10 11">
    <location>
        <position position="85"/>
    </location>
    <ligand>
        <name>ATP</name>
        <dbReference type="ChEBI" id="CHEBI:30616"/>
    </ligand>
</feature>
<evidence type="ECO:0000256" key="10">
    <source>
        <dbReference type="HAMAP-Rule" id="MF_00451"/>
    </source>
</evidence>
<dbReference type="SUPFAM" id="SSF54919">
    <property type="entry name" value="Nucleoside diphosphate kinase, NDK"/>
    <property type="match status" value="1"/>
</dbReference>
<proteinExistence type="inferred from homology"/>
<dbReference type="HAMAP" id="MF_00451">
    <property type="entry name" value="NDP_kinase"/>
    <property type="match status" value="1"/>
</dbReference>
<evidence type="ECO:0000313" key="16">
    <source>
        <dbReference type="Proteomes" id="UP000732377"/>
    </source>
</evidence>
<dbReference type="SMR" id="A0A953I8B7"/>
<dbReference type="GO" id="GO:0006183">
    <property type="term" value="P:GTP biosynthetic process"/>
    <property type="evidence" value="ECO:0007669"/>
    <property type="project" value="UniProtKB-UniRule"/>
</dbReference>
<dbReference type="GO" id="GO:0005737">
    <property type="term" value="C:cytoplasm"/>
    <property type="evidence" value="ECO:0007669"/>
    <property type="project" value="UniProtKB-SubCell"/>
</dbReference>
<dbReference type="GO" id="GO:0006228">
    <property type="term" value="P:UTP biosynthetic process"/>
    <property type="evidence" value="ECO:0007669"/>
    <property type="project" value="UniProtKB-UniRule"/>
</dbReference>
<organism evidence="15 16">
    <name type="scientific">Symbiobacterium thermophilum</name>
    <dbReference type="NCBI Taxonomy" id="2734"/>
    <lineage>
        <taxon>Bacteria</taxon>
        <taxon>Bacillati</taxon>
        <taxon>Bacillota</taxon>
        <taxon>Clostridia</taxon>
        <taxon>Eubacteriales</taxon>
        <taxon>Symbiobacteriaceae</taxon>
        <taxon>Symbiobacterium</taxon>
    </lineage>
</organism>
<dbReference type="NCBIfam" id="NF001908">
    <property type="entry name" value="PRK00668.1"/>
    <property type="match status" value="1"/>
</dbReference>
<comment type="catalytic activity">
    <reaction evidence="10">
        <text>a ribonucleoside 5'-diphosphate + ATP = a ribonucleoside 5'-triphosphate + ADP</text>
        <dbReference type="Rhea" id="RHEA:18113"/>
        <dbReference type="ChEBI" id="CHEBI:30616"/>
        <dbReference type="ChEBI" id="CHEBI:57930"/>
        <dbReference type="ChEBI" id="CHEBI:61557"/>
        <dbReference type="ChEBI" id="CHEBI:456216"/>
        <dbReference type="EC" id="2.7.4.6"/>
    </reaction>
</comment>
<comment type="similarity">
    <text evidence="2 10 11 12">Belongs to the NDK family.</text>
</comment>
<dbReference type="PANTHER" id="PTHR11349">
    <property type="entry name" value="NUCLEOSIDE DIPHOSPHATE KINASE"/>
    <property type="match status" value="1"/>
</dbReference>
<keyword evidence="10" id="KW-0479">Metal-binding</keyword>
<dbReference type="GO" id="GO:0006241">
    <property type="term" value="P:CTP biosynthetic process"/>
    <property type="evidence" value="ECO:0007669"/>
    <property type="project" value="UniProtKB-UniRule"/>
</dbReference>
<feature type="active site" description="Pros-phosphohistidine intermediate" evidence="10 11">
    <location>
        <position position="115"/>
    </location>
</feature>
<feature type="binding site" evidence="10 11">
    <location>
        <position position="102"/>
    </location>
    <ligand>
        <name>ATP</name>
        <dbReference type="ChEBI" id="CHEBI:30616"/>
    </ligand>
</feature>
<comment type="caution">
    <text evidence="15">The sequence shown here is derived from an EMBL/GenBank/DDBJ whole genome shotgun (WGS) entry which is preliminary data.</text>
</comment>
<evidence type="ECO:0000256" key="4">
    <source>
        <dbReference type="ARBA" id="ARBA00022741"/>
    </source>
</evidence>
<dbReference type="InterPro" id="IPR036850">
    <property type="entry name" value="NDK-like_dom_sf"/>
</dbReference>
<keyword evidence="10" id="KW-0460">Magnesium</keyword>
<evidence type="ECO:0000256" key="11">
    <source>
        <dbReference type="PROSITE-ProRule" id="PRU00706"/>
    </source>
</evidence>
<evidence type="ECO:0000256" key="8">
    <source>
        <dbReference type="ARBA" id="ARBA00024802"/>
    </source>
</evidence>
<keyword evidence="6 10" id="KW-0067">ATP-binding</keyword>
<dbReference type="Gene3D" id="3.30.70.141">
    <property type="entry name" value="Nucleoside diphosphate kinase-like domain"/>
    <property type="match status" value="1"/>
</dbReference>
<dbReference type="PRINTS" id="PR01243">
    <property type="entry name" value="NUCDPKINASE"/>
</dbReference>
<dbReference type="InterPro" id="IPR023005">
    <property type="entry name" value="Nucleoside_diP_kinase_AS"/>
</dbReference>
<evidence type="ECO:0000256" key="6">
    <source>
        <dbReference type="ARBA" id="ARBA00022840"/>
    </source>
</evidence>
<evidence type="ECO:0000256" key="5">
    <source>
        <dbReference type="ARBA" id="ARBA00022777"/>
    </source>
</evidence>
<comment type="subcellular location">
    <subcellularLocation>
        <location evidence="10">Cytoplasm</location>
    </subcellularLocation>
</comment>
<gene>
    <name evidence="10" type="primary">ndk</name>
    <name evidence="15" type="ORF">CWE10_00275</name>
</gene>
<accession>A0A953I8B7</accession>
<feature type="binding site" evidence="10 11">
    <location>
        <position position="91"/>
    </location>
    <ligand>
        <name>ATP</name>
        <dbReference type="ChEBI" id="CHEBI:30616"/>
    </ligand>
</feature>
<dbReference type="EC" id="2.7.4.6" evidence="10 13"/>
<evidence type="ECO:0000256" key="7">
    <source>
        <dbReference type="ARBA" id="ARBA00023080"/>
    </source>
</evidence>
<feature type="binding site" evidence="10 11">
    <location>
        <position position="112"/>
    </location>
    <ligand>
        <name>ATP</name>
        <dbReference type="ChEBI" id="CHEBI:30616"/>
    </ligand>
</feature>
<dbReference type="Proteomes" id="UP000732377">
    <property type="component" value="Unassembled WGS sequence"/>
</dbReference>
<protein>
    <recommendedName>
        <fullName evidence="10 13">Nucleoside diphosphate kinase</fullName>
        <shortName evidence="10">NDK</shortName>
        <shortName evidence="10">NDP kinase</shortName>
        <ecNumber evidence="10 13">2.7.4.6</ecNumber>
    </recommendedName>
    <alternativeName>
        <fullName evidence="10">Nucleoside-2-P kinase</fullName>
    </alternativeName>
</protein>
<reference evidence="15" key="1">
    <citation type="submission" date="2017-11" db="EMBL/GenBank/DDBJ databases">
        <title>Three new genomes from thermophilic consortium.</title>
        <authorList>
            <person name="Quaggio R."/>
            <person name="Amgarten D."/>
            <person name="Setubal J.C."/>
        </authorList>
    </citation>
    <scope>NUCLEOTIDE SEQUENCE</scope>
    <source>
        <strain evidence="15">ZCTH01-B2</strain>
    </source>
</reference>
<name>A0A953I8B7_SYMTR</name>
<evidence type="ECO:0000259" key="14">
    <source>
        <dbReference type="SMART" id="SM00562"/>
    </source>
</evidence>
<dbReference type="PROSITE" id="PS51374">
    <property type="entry name" value="NDPK_LIKE"/>
    <property type="match status" value="1"/>
</dbReference>
<dbReference type="OMA" id="QHYGEHK"/>
<dbReference type="CDD" id="cd04413">
    <property type="entry name" value="NDPk_I"/>
    <property type="match status" value="1"/>
</dbReference>
<keyword evidence="3 10" id="KW-0808">Transferase</keyword>
<comment type="catalytic activity">
    <reaction evidence="10 13">
        <text>a 2'-deoxyribonucleoside 5'-diphosphate + ATP = a 2'-deoxyribonucleoside 5'-triphosphate + ADP</text>
        <dbReference type="Rhea" id="RHEA:44640"/>
        <dbReference type="ChEBI" id="CHEBI:30616"/>
        <dbReference type="ChEBI" id="CHEBI:61560"/>
        <dbReference type="ChEBI" id="CHEBI:73316"/>
        <dbReference type="ChEBI" id="CHEBI:456216"/>
        <dbReference type="EC" id="2.7.4.6"/>
    </reaction>
</comment>
<dbReference type="EMBL" id="PIUK01000001">
    <property type="protein sequence ID" value="MBY6274644.1"/>
    <property type="molecule type" value="Genomic_DNA"/>
</dbReference>
<dbReference type="GO" id="GO:0046872">
    <property type="term" value="F:metal ion binding"/>
    <property type="evidence" value="ECO:0007669"/>
    <property type="project" value="UniProtKB-KW"/>
</dbReference>
<comment type="function">
    <text evidence="10">Major role in the synthesis of nucleoside triphosphates other than ATP. The ATP gamma phosphate is transferred to the NDP beta phosphate via a ping-pong mechanism, using a phosphorylated active-site intermediate.</text>
</comment>
<evidence type="ECO:0000256" key="2">
    <source>
        <dbReference type="ARBA" id="ARBA00008142"/>
    </source>
</evidence>
<dbReference type="InterPro" id="IPR034907">
    <property type="entry name" value="NDK-like_dom"/>
</dbReference>
<dbReference type="RefSeq" id="WP_011195822.1">
    <property type="nucleotide sequence ID" value="NZ_PIUK01000001.1"/>
</dbReference>
<sequence>MERSFVMVKPDGVQRGLIGEVISRLERRGLKLVAAKLMRVSRELAEEHYAQLKDKPFFPSLIEFITSGPVMAMVWEGPNAISIIRKTMGATNPANAEPGTIRADFACDVSYNVVHGSDGPESAEREIRLWFGEVEPSYSRSVDRWIFPEG</sequence>
<evidence type="ECO:0000256" key="1">
    <source>
        <dbReference type="ARBA" id="ARBA00001946"/>
    </source>
</evidence>
<keyword evidence="5 10" id="KW-0418">Kinase</keyword>
<keyword evidence="4 10" id="KW-0547">Nucleotide-binding</keyword>
<evidence type="ECO:0000256" key="13">
    <source>
        <dbReference type="RuleBase" id="RU004013"/>
    </source>
</evidence>
<feature type="binding site" evidence="10 11">
    <location>
        <position position="9"/>
    </location>
    <ligand>
        <name>ATP</name>
        <dbReference type="ChEBI" id="CHEBI:30616"/>
    </ligand>
</feature>
<comment type="function">
    <text evidence="8">(Microbial infection) Catalyzes the phosphorylation of dZDP to dZTP, when the bacterium is infected by a phage that produces the substrate for the synthesis of dZTP (2- amino-2'-deoxyadenosine 5'-triphosphate), which is then used by the phage as a DNA polymerase substrate.</text>
</comment>
<dbReference type="InterPro" id="IPR001564">
    <property type="entry name" value="Nucleoside_diP_kinase"/>
</dbReference>
<dbReference type="AlphaFoldDB" id="A0A953I8B7"/>
<dbReference type="FunFam" id="3.30.70.141:FF:000002">
    <property type="entry name" value="Nucleoside diphosphate kinase"/>
    <property type="match status" value="1"/>
</dbReference>
<evidence type="ECO:0000256" key="3">
    <source>
        <dbReference type="ARBA" id="ARBA00022679"/>
    </source>
</evidence>
<dbReference type="GO" id="GO:0004550">
    <property type="term" value="F:nucleoside diphosphate kinase activity"/>
    <property type="evidence" value="ECO:0007669"/>
    <property type="project" value="UniProtKB-UniRule"/>
</dbReference>
<keyword evidence="7 10" id="KW-0546">Nucleotide metabolism</keyword>
<comment type="subunit">
    <text evidence="10">Homotetramer.</text>
</comment>
<dbReference type="SMART" id="SM00562">
    <property type="entry name" value="NDK"/>
    <property type="match status" value="1"/>
</dbReference>
<keyword evidence="10" id="KW-0963">Cytoplasm</keyword>
<feature type="domain" description="Nucleoside diphosphate kinase-like" evidence="14">
    <location>
        <begin position="1"/>
        <end position="138"/>
    </location>
</feature>
<evidence type="ECO:0000256" key="9">
    <source>
        <dbReference type="ARBA" id="ARBA00047945"/>
    </source>
</evidence>
<evidence type="ECO:0000256" key="12">
    <source>
        <dbReference type="RuleBase" id="RU004011"/>
    </source>
</evidence>
<comment type="catalytic activity">
    <reaction evidence="9">
        <text>dZDP + ATP = dZTP + ADP</text>
        <dbReference type="Rhea" id="RHEA:67644"/>
        <dbReference type="ChEBI" id="CHEBI:30616"/>
        <dbReference type="ChEBI" id="CHEBI:172929"/>
        <dbReference type="ChEBI" id="CHEBI:172931"/>
        <dbReference type="ChEBI" id="CHEBI:456216"/>
    </reaction>
</comment>
<evidence type="ECO:0000313" key="15">
    <source>
        <dbReference type="EMBL" id="MBY6274644.1"/>
    </source>
</evidence>
<dbReference type="PROSITE" id="PS00469">
    <property type="entry name" value="NDPK"/>
    <property type="match status" value="1"/>
</dbReference>